<evidence type="ECO:0000256" key="3">
    <source>
        <dbReference type="ARBA" id="ARBA00022475"/>
    </source>
</evidence>
<comment type="similarity">
    <text evidence="2 7">Belongs to the TVP38/TMEM64 family.</text>
</comment>
<evidence type="ECO:0000256" key="6">
    <source>
        <dbReference type="ARBA" id="ARBA00023136"/>
    </source>
</evidence>
<feature type="domain" description="VTT" evidence="9">
    <location>
        <begin position="62"/>
        <end position="179"/>
    </location>
</feature>
<protein>
    <recommendedName>
        <fullName evidence="7">TVP38/TMEM64 family membrane protein</fullName>
    </recommendedName>
</protein>
<evidence type="ECO:0000256" key="8">
    <source>
        <dbReference type="SAM" id="MobiDB-lite"/>
    </source>
</evidence>
<evidence type="ECO:0000256" key="5">
    <source>
        <dbReference type="ARBA" id="ARBA00022989"/>
    </source>
</evidence>
<comment type="subcellular location">
    <subcellularLocation>
        <location evidence="1 7">Cell membrane</location>
        <topology evidence="1 7">Multi-pass membrane protein</topology>
    </subcellularLocation>
</comment>
<proteinExistence type="inferred from homology"/>
<keyword evidence="5 7" id="KW-1133">Transmembrane helix</keyword>
<dbReference type="InterPro" id="IPR032816">
    <property type="entry name" value="VTT_dom"/>
</dbReference>
<dbReference type="InterPro" id="IPR015414">
    <property type="entry name" value="TMEM64"/>
</dbReference>
<evidence type="ECO:0000313" key="11">
    <source>
        <dbReference type="Proteomes" id="UP000598217"/>
    </source>
</evidence>
<evidence type="ECO:0000256" key="4">
    <source>
        <dbReference type="ARBA" id="ARBA00022692"/>
    </source>
</evidence>
<evidence type="ECO:0000313" key="10">
    <source>
        <dbReference type="EMBL" id="MBE1457754.1"/>
    </source>
</evidence>
<dbReference type="PANTHER" id="PTHR12677">
    <property type="entry name" value="GOLGI APPARATUS MEMBRANE PROTEIN TVP38-RELATED"/>
    <property type="match status" value="1"/>
</dbReference>
<feature type="transmembrane region" description="Helical" evidence="7">
    <location>
        <begin position="12"/>
        <end position="30"/>
    </location>
</feature>
<name>A0ABR9HFF7_9ACTN</name>
<organism evidence="10 11">
    <name type="scientific">Nocardiopsis terrae</name>
    <dbReference type="NCBI Taxonomy" id="372655"/>
    <lineage>
        <taxon>Bacteria</taxon>
        <taxon>Bacillati</taxon>
        <taxon>Actinomycetota</taxon>
        <taxon>Actinomycetes</taxon>
        <taxon>Streptosporangiales</taxon>
        <taxon>Nocardiopsidaceae</taxon>
        <taxon>Nocardiopsis</taxon>
    </lineage>
</organism>
<sequence length="242" mass="24843">MVHKKAGRVRRAALLAGWVLLLVWAVLHGPDPETVRSWTADAGVAGFLVYLAAYTLAVQALVPRPALNLAGGALFGLALGAGLALAGGVLAALVQFMVARHVAHDAIARRLPERVRGRLAGLSGGRALLAVVQLRLIPVVPYQMVNYGFGLTGMRAAPFVLGTALGSLPATVALVLVGAGGADVAFQVALGTGAAAAVIGLLWLLYSRRAAGRGARGTELMEPVARSGPADEGDQGERRARA</sequence>
<evidence type="ECO:0000259" key="9">
    <source>
        <dbReference type="Pfam" id="PF09335"/>
    </source>
</evidence>
<feature type="transmembrane region" description="Helical" evidence="7">
    <location>
        <begin position="74"/>
        <end position="99"/>
    </location>
</feature>
<gene>
    <name evidence="10" type="ORF">H4W79_001968</name>
</gene>
<keyword evidence="4 7" id="KW-0812">Transmembrane</keyword>
<evidence type="ECO:0000256" key="1">
    <source>
        <dbReference type="ARBA" id="ARBA00004651"/>
    </source>
</evidence>
<dbReference type="Proteomes" id="UP000598217">
    <property type="component" value="Unassembled WGS sequence"/>
</dbReference>
<feature type="transmembrane region" description="Helical" evidence="7">
    <location>
        <begin position="158"/>
        <end position="178"/>
    </location>
</feature>
<dbReference type="Pfam" id="PF09335">
    <property type="entry name" value="VTT_dom"/>
    <property type="match status" value="1"/>
</dbReference>
<feature type="transmembrane region" description="Helical" evidence="7">
    <location>
        <begin position="184"/>
        <end position="206"/>
    </location>
</feature>
<evidence type="ECO:0000256" key="7">
    <source>
        <dbReference type="RuleBase" id="RU366058"/>
    </source>
</evidence>
<reference evidence="10 11" key="1">
    <citation type="submission" date="2020-10" db="EMBL/GenBank/DDBJ databases">
        <title>Sequencing the genomes of 1000 actinobacteria strains.</title>
        <authorList>
            <person name="Klenk H.-P."/>
        </authorList>
    </citation>
    <scope>NUCLEOTIDE SEQUENCE [LARGE SCALE GENOMIC DNA]</scope>
    <source>
        <strain evidence="10 11">DSM 45157</strain>
    </source>
</reference>
<feature type="transmembrane region" description="Helical" evidence="7">
    <location>
        <begin position="42"/>
        <end position="62"/>
    </location>
</feature>
<dbReference type="EMBL" id="JADBDY010000001">
    <property type="protein sequence ID" value="MBE1457754.1"/>
    <property type="molecule type" value="Genomic_DNA"/>
</dbReference>
<accession>A0ABR9HFF7</accession>
<dbReference type="RefSeq" id="WP_191271057.1">
    <property type="nucleotide sequence ID" value="NZ_BMXJ01000004.1"/>
</dbReference>
<keyword evidence="6 7" id="KW-0472">Membrane</keyword>
<comment type="caution">
    <text evidence="10">The sequence shown here is derived from an EMBL/GenBank/DDBJ whole genome shotgun (WGS) entry which is preliminary data.</text>
</comment>
<keyword evidence="3 7" id="KW-1003">Cell membrane</keyword>
<keyword evidence="11" id="KW-1185">Reference proteome</keyword>
<dbReference type="PANTHER" id="PTHR12677:SF59">
    <property type="entry name" value="GOLGI APPARATUS MEMBRANE PROTEIN TVP38-RELATED"/>
    <property type="match status" value="1"/>
</dbReference>
<feature type="region of interest" description="Disordered" evidence="8">
    <location>
        <begin position="221"/>
        <end position="242"/>
    </location>
</feature>
<evidence type="ECO:0000256" key="2">
    <source>
        <dbReference type="ARBA" id="ARBA00008640"/>
    </source>
</evidence>